<evidence type="ECO:0000313" key="2">
    <source>
        <dbReference type="Proteomes" id="UP000789572"/>
    </source>
</evidence>
<dbReference type="EMBL" id="CAJVPJ010001884">
    <property type="protein sequence ID" value="CAG8606762.1"/>
    <property type="molecule type" value="Genomic_DNA"/>
</dbReference>
<keyword evidence="2" id="KW-1185">Reference proteome</keyword>
<organism evidence="1 2">
    <name type="scientific">Paraglomus occultum</name>
    <dbReference type="NCBI Taxonomy" id="144539"/>
    <lineage>
        <taxon>Eukaryota</taxon>
        <taxon>Fungi</taxon>
        <taxon>Fungi incertae sedis</taxon>
        <taxon>Mucoromycota</taxon>
        <taxon>Glomeromycotina</taxon>
        <taxon>Glomeromycetes</taxon>
        <taxon>Paraglomerales</taxon>
        <taxon>Paraglomeraceae</taxon>
        <taxon>Paraglomus</taxon>
    </lineage>
</organism>
<dbReference type="OrthoDB" id="2208035at2759"/>
<protein>
    <submittedName>
        <fullName evidence="1">8366_t:CDS:1</fullName>
    </submittedName>
</protein>
<dbReference type="InterPro" id="IPR012337">
    <property type="entry name" value="RNaseH-like_sf"/>
</dbReference>
<accession>A0A9N9GJL9</accession>
<gene>
    <name evidence="1" type="ORF">POCULU_LOCUS7747</name>
</gene>
<sequence length="96" mass="10840">RVVVQNSLMRVPSTIRSILALEFMTRLQICVQGQTWTINRSRITLRAYPLTTKEAKYVAGFLLKIFTQSGAPTILQFDNGKEFVASIIKEIVALPK</sequence>
<dbReference type="AlphaFoldDB" id="A0A9N9GJL9"/>
<dbReference type="InterPro" id="IPR036397">
    <property type="entry name" value="RNaseH_sf"/>
</dbReference>
<reference evidence="1" key="1">
    <citation type="submission" date="2021-06" db="EMBL/GenBank/DDBJ databases">
        <authorList>
            <person name="Kallberg Y."/>
            <person name="Tangrot J."/>
            <person name="Rosling A."/>
        </authorList>
    </citation>
    <scope>NUCLEOTIDE SEQUENCE</scope>
    <source>
        <strain evidence="1">IA702</strain>
    </source>
</reference>
<proteinExistence type="predicted"/>
<evidence type="ECO:0000313" key="1">
    <source>
        <dbReference type="EMBL" id="CAG8606762.1"/>
    </source>
</evidence>
<feature type="non-terminal residue" evidence="1">
    <location>
        <position position="96"/>
    </location>
</feature>
<comment type="caution">
    <text evidence="1">The sequence shown here is derived from an EMBL/GenBank/DDBJ whole genome shotgun (WGS) entry which is preliminary data.</text>
</comment>
<dbReference type="Gene3D" id="3.30.420.10">
    <property type="entry name" value="Ribonuclease H-like superfamily/Ribonuclease H"/>
    <property type="match status" value="1"/>
</dbReference>
<dbReference type="Proteomes" id="UP000789572">
    <property type="component" value="Unassembled WGS sequence"/>
</dbReference>
<name>A0A9N9GJL9_9GLOM</name>
<dbReference type="SUPFAM" id="SSF53098">
    <property type="entry name" value="Ribonuclease H-like"/>
    <property type="match status" value="1"/>
</dbReference>
<dbReference type="GO" id="GO:0003676">
    <property type="term" value="F:nucleic acid binding"/>
    <property type="evidence" value="ECO:0007669"/>
    <property type="project" value="InterPro"/>
</dbReference>